<dbReference type="AlphaFoldDB" id="A0A369XQS6"/>
<name>A0A369XQS6_9PROT</name>
<evidence type="ECO:0000313" key="4">
    <source>
        <dbReference type="Proteomes" id="UP000253831"/>
    </source>
</evidence>
<dbReference type="Proteomes" id="UP000253831">
    <property type="component" value="Unassembled WGS sequence"/>
</dbReference>
<dbReference type="GO" id="GO:0004803">
    <property type="term" value="F:transposase activity"/>
    <property type="evidence" value="ECO:0007669"/>
    <property type="project" value="InterPro"/>
</dbReference>
<feature type="domain" description="Transposase IS4-like" evidence="1">
    <location>
        <begin position="99"/>
        <end position="177"/>
    </location>
</feature>
<evidence type="ECO:0000313" key="3">
    <source>
        <dbReference type="EMBL" id="RDE51112.1"/>
    </source>
</evidence>
<dbReference type="NCBIfam" id="NF033564">
    <property type="entry name" value="transpos_ISAs1"/>
    <property type="match status" value="1"/>
</dbReference>
<organism evidence="3 4">
    <name type="scientific">Candidatus Accumulibacter meliphilus</name>
    <dbReference type="NCBI Taxonomy" id="2211374"/>
    <lineage>
        <taxon>Bacteria</taxon>
        <taxon>Pseudomonadati</taxon>
        <taxon>Pseudomonadota</taxon>
        <taxon>Betaproteobacteria</taxon>
        <taxon>Candidatus Accumulibacter</taxon>
    </lineage>
</organism>
<dbReference type="Pfam" id="PF13808">
    <property type="entry name" value="DDE_Tnp_1_assoc"/>
    <property type="match status" value="1"/>
</dbReference>
<dbReference type="InterPro" id="IPR002559">
    <property type="entry name" value="Transposase_11"/>
</dbReference>
<dbReference type="PANTHER" id="PTHR30298">
    <property type="entry name" value="H REPEAT-ASSOCIATED PREDICTED TRANSPOSASE"/>
    <property type="match status" value="1"/>
</dbReference>
<protein>
    <submittedName>
        <fullName evidence="3">ISAs1 family transposase</fullName>
    </submittedName>
</protein>
<reference evidence="3 4" key="1">
    <citation type="submission" date="2018-05" db="EMBL/GenBank/DDBJ databases">
        <title>Integrated omic analyses show evidence that a Ca. Accumulibacter phosphatis strain performs denitrification under micro-aerobic conditions.</title>
        <authorList>
            <person name="Camejo P.Y."/>
            <person name="Katherine M.D."/>
            <person name="Daniel N.R."/>
        </authorList>
    </citation>
    <scope>NUCLEOTIDE SEQUENCE [LARGE SCALE GENOMIC DNA]</scope>
    <source>
        <strain evidence="3">UW-LDO-IC</strain>
    </source>
</reference>
<comment type="caution">
    <text evidence="3">The sequence shown here is derived from an EMBL/GenBank/DDBJ whole genome shotgun (WGS) entry which is preliminary data.</text>
</comment>
<sequence length="178" mass="19457">MRCLREVDDPRKPSNGTLHDFVEILVIAMAAVLSDCDTVEDIAYWASEKEDWLRDFLRLKNGVPSKKTFLRIFQALDPKQFEVAFRRWVAEVVGALNGGIAVDGKTVRGSGSGGETAIHMVSAFATALGVVLGQEKVAAKSNEITAIPELLQALDIKDLLITIDAMGCQKNIARQITD</sequence>
<dbReference type="Pfam" id="PF01609">
    <property type="entry name" value="DDE_Tnp_1"/>
    <property type="match status" value="1"/>
</dbReference>
<dbReference type="InterPro" id="IPR047647">
    <property type="entry name" value="ISAs1_transpos"/>
</dbReference>
<dbReference type="InterPro" id="IPR032806">
    <property type="entry name" value="YbfD_N"/>
</dbReference>
<feature type="domain" description="H repeat-associated protein N-terminal" evidence="2">
    <location>
        <begin position="2"/>
        <end position="89"/>
    </location>
</feature>
<dbReference type="EMBL" id="QPGA01000011">
    <property type="protein sequence ID" value="RDE51112.1"/>
    <property type="molecule type" value="Genomic_DNA"/>
</dbReference>
<evidence type="ECO:0000259" key="1">
    <source>
        <dbReference type="Pfam" id="PF01609"/>
    </source>
</evidence>
<evidence type="ECO:0000259" key="2">
    <source>
        <dbReference type="Pfam" id="PF13808"/>
    </source>
</evidence>
<dbReference type="InterPro" id="IPR051698">
    <property type="entry name" value="Transposase_11-like"/>
</dbReference>
<proteinExistence type="predicted"/>
<feature type="non-terminal residue" evidence="3">
    <location>
        <position position="178"/>
    </location>
</feature>
<dbReference type="GO" id="GO:0006313">
    <property type="term" value="P:DNA transposition"/>
    <property type="evidence" value="ECO:0007669"/>
    <property type="project" value="InterPro"/>
</dbReference>
<dbReference type="GO" id="GO:0003677">
    <property type="term" value="F:DNA binding"/>
    <property type="evidence" value="ECO:0007669"/>
    <property type="project" value="InterPro"/>
</dbReference>
<accession>A0A369XQS6</accession>
<dbReference type="PANTHER" id="PTHR30298:SF0">
    <property type="entry name" value="PROTEIN YBFL-RELATED"/>
    <property type="match status" value="1"/>
</dbReference>
<gene>
    <name evidence="3" type="ORF">DVS81_07965</name>
</gene>